<evidence type="ECO:0000313" key="2">
    <source>
        <dbReference type="Proteomes" id="UP000187074"/>
    </source>
</evidence>
<evidence type="ECO:0000313" key="1">
    <source>
        <dbReference type="EMBL" id="OME91296.1"/>
    </source>
</evidence>
<dbReference type="Proteomes" id="UP000187074">
    <property type="component" value="Unassembled WGS sequence"/>
</dbReference>
<name>A0A1R1AYW8_PAELA</name>
<sequence>MQYLNVLLESLDDENQAYFYGERLVIDYVLLTAIQREVEEVNKRLREEIYRLMNNIVGSLQWYWSAEEDRHDFQIYGYYRLHQ</sequence>
<proteinExistence type="predicted"/>
<accession>A0A1R1AYW8</accession>
<dbReference type="AlphaFoldDB" id="A0A1R1AYW8"/>
<gene>
    <name evidence="1" type="ORF">BK123_17675</name>
</gene>
<organism evidence="1 2">
    <name type="scientific">Paenibacillus lautus</name>
    <name type="common">Bacillus lautus</name>
    <dbReference type="NCBI Taxonomy" id="1401"/>
    <lineage>
        <taxon>Bacteria</taxon>
        <taxon>Bacillati</taxon>
        <taxon>Bacillota</taxon>
        <taxon>Bacilli</taxon>
        <taxon>Bacillales</taxon>
        <taxon>Paenibacillaceae</taxon>
        <taxon>Paenibacillus</taxon>
    </lineage>
</organism>
<protein>
    <submittedName>
        <fullName evidence="1">Uncharacterized protein</fullName>
    </submittedName>
</protein>
<dbReference type="OrthoDB" id="2620677at2"/>
<comment type="caution">
    <text evidence="1">The sequence shown here is derived from an EMBL/GenBank/DDBJ whole genome shotgun (WGS) entry which is preliminary data.</text>
</comment>
<dbReference type="EMBL" id="MRTF01000006">
    <property type="protein sequence ID" value="OME91296.1"/>
    <property type="molecule type" value="Genomic_DNA"/>
</dbReference>
<reference evidence="1 2" key="1">
    <citation type="submission" date="2016-11" db="EMBL/GenBank/DDBJ databases">
        <title>Paenibacillus species isolates.</title>
        <authorList>
            <person name="Beno S.M."/>
        </authorList>
    </citation>
    <scope>NUCLEOTIDE SEQUENCE [LARGE SCALE GENOMIC DNA]</scope>
    <source>
        <strain evidence="1 2">FSL F4-0100</strain>
    </source>
</reference>
<dbReference type="STRING" id="1401.BK123_17675"/>
<dbReference type="RefSeq" id="WP_076323695.1">
    <property type="nucleotide sequence ID" value="NZ_MRTF01000006.1"/>
</dbReference>